<comment type="caution">
    <text evidence="2">The sequence shown here is derived from an EMBL/GenBank/DDBJ whole genome shotgun (WGS) entry which is preliminary data.</text>
</comment>
<evidence type="ECO:0000313" key="3">
    <source>
        <dbReference type="Proteomes" id="UP000187209"/>
    </source>
</evidence>
<dbReference type="AlphaFoldDB" id="A0A1R2CL47"/>
<organism evidence="2 3">
    <name type="scientific">Stentor coeruleus</name>
    <dbReference type="NCBI Taxonomy" id="5963"/>
    <lineage>
        <taxon>Eukaryota</taxon>
        <taxon>Sar</taxon>
        <taxon>Alveolata</taxon>
        <taxon>Ciliophora</taxon>
        <taxon>Postciliodesmatophora</taxon>
        <taxon>Heterotrichea</taxon>
        <taxon>Heterotrichida</taxon>
        <taxon>Stentoridae</taxon>
        <taxon>Stentor</taxon>
    </lineage>
</organism>
<dbReference type="EMBL" id="MPUH01000118">
    <property type="protein sequence ID" value="OMJ89739.1"/>
    <property type="molecule type" value="Genomic_DNA"/>
</dbReference>
<proteinExistence type="predicted"/>
<feature type="compositionally biased region" description="Polar residues" evidence="1">
    <location>
        <begin position="17"/>
        <end position="28"/>
    </location>
</feature>
<accession>A0A1R2CL47</accession>
<protein>
    <submittedName>
        <fullName evidence="2">Uncharacterized protein</fullName>
    </submittedName>
</protein>
<feature type="region of interest" description="Disordered" evidence="1">
    <location>
        <begin position="1"/>
        <end position="35"/>
    </location>
</feature>
<evidence type="ECO:0000256" key="1">
    <source>
        <dbReference type="SAM" id="MobiDB-lite"/>
    </source>
</evidence>
<feature type="compositionally biased region" description="Basic and acidic residues" evidence="1">
    <location>
        <begin position="1"/>
        <end position="11"/>
    </location>
</feature>
<dbReference type="Proteomes" id="UP000187209">
    <property type="component" value="Unassembled WGS sequence"/>
</dbReference>
<keyword evidence="3" id="KW-1185">Reference proteome</keyword>
<name>A0A1R2CL47_9CILI</name>
<evidence type="ECO:0000313" key="2">
    <source>
        <dbReference type="EMBL" id="OMJ89739.1"/>
    </source>
</evidence>
<sequence>MIRLPKEKEEDFGISPWDNSPGRNTKGPSKNLKSKIEEAPKTAILPYRPRTIQSRYPNPRKNSSIIQNIVFDTPATNSGFPKRILKSPVRFVKRSIFRSRSCMTDNLSICDIENIERVQQLIPFKPSVIYHARINGPRRSITGASPQDSLLSLGFIKEANYTHANYRKYTKQSSL</sequence>
<gene>
    <name evidence="2" type="ORF">SteCoe_8004</name>
</gene>
<reference evidence="2 3" key="1">
    <citation type="submission" date="2016-11" db="EMBL/GenBank/DDBJ databases">
        <title>The macronuclear genome of Stentor coeruleus: a giant cell with tiny introns.</title>
        <authorList>
            <person name="Slabodnick M."/>
            <person name="Ruby J.G."/>
            <person name="Reiff S.B."/>
            <person name="Swart E.C."/>
            <person name="Gosai S."/>
            <person name="Prabakaran S."/>
            <person name="Witkowska E."/>
            <person name="Larue G.E."/>
            <person name="Fisher S."/>
            <person name="Freeman R.M."/>
            <person name="Gunawardena J."/>
            <person name="Chu W."/>
            <person name="Stover N.A."/>
            <person name="Gregory B.D."/>
            <person name="Nowacki M."/>
            <person name="Derisi J."/>
            <person name="Roy S.W."/>
            <person name="Marshall W.F."/>
            <person name="Sood P."/>
        </authorList>
    </citation>
    <scope>NUCLEOTIDE SEQUENCE [LARGE SCALE GENOMIC DNA]</scope>
    <source>
        <strain evidence="2">WM001</strain>
    </source>
</reference>